<feature type="chain" id="PRO_5012926772" evidence="3">
    <location>
        <begin position="16"/>
        <end position="123"/>
    </location>
</feature>
<name>A0A0M0J4T0_9EUKA</name>
<gene>
    <name evidence="4" type="ORF">Ctob_002032</name>
</gene>
<evidence type="ECO:0000313" key="5">
    <source>
        <dbReference type="Proteomes" id="UP000037460"/>
    </source>
</evidence>
<dbReference type="Proteomes" id="UP000037460">
    <property type="component" value="Unassembled WGS sequence"/>
</dbReference>
<organism evidence="4 5">
    <name type="scientific">Chrysochromulina tobinii</name>
    <dbReference type="NCBI Taxonomy" id="1460289"/>
    <lineage>
        <taxon>Eukaryota</taxon>
        <taxon>Haptista</taxon>
        <taxon>Haptophyta</taxon>
        <taxon>Prymnesiophyceae</taxon>
        <taxon>Prymnesiales</taxon>
        <taxon>Chrysochromulinaceae</taxon>
        <taxon>Chrysochromulina</taxon>
    </lineage>
</organism>
<keyword evidence="2" id="KW-0812">Transmembrane</keyword>
<feature type="transmembrane region" description="Helical" evidence="2">
    <location>
        <begin position="94"/>
        <end position="118"/>
    </location>
</feature>
<sequence length="123" mass="12998">MQTLLVTMLTASASAFSAGHVRLPAASRSITPSMQFGKKKDAPPKAGAKGKAGGKSGGFYDDEIDTVSKPAWRFDANDNIAENGEVDLANVGGVYYLAAVPFLLFFLAYAFGAFDFGYGRGNF</sequence>
<dbReference type="AlphaFoldDB" id="A0A0M0J4T0"/>
<keyword evidence="2" id="KW-0472">Membrane</keyword>
<keyword evidence="3" id="KW-0732">Signal</keyword>
<keyword evidence="2" id="KW-1133">Transmembrane helix</keyword>
<evidence type="ECO:0000256" key="3">
    <source>
        <dbReference type="SAM" id="SignalP"/>
    </source>
</evidence>
<dbReference type="EMBL" id="JWZX01003370">
    <property type="protein sequence ID" value="KOO21347.1"/>
    <property type="molecule type" value="Genomic_DNA"/>
</dbReference>
<evidence type="ECO:0000313" key="4">
    <source>
        <dbReference type="EMBL" id="KOO21347.1"/>
    </source>
</evidence>
<feature type="region of interest" description="Disordered" evidence="1">
    <location>
        <begin position="32"/>
        <end position="58"/>
    </location>
</feature>
<evidence type="ECO:0000256" key="2">
    <source>
        <dbReference type="SAM" id="Phobius"/>
    </source>
</evidence>
<reference evidence="5" key="1">
    <citation type="journal article" date="2015" name="PLoS Genet.">
        <title>Genome Sequence and Transcriptome Analyses of Chrysochromulina tobin: Metabolic Tools for Enhanced Algal Fitness in the Prominent Order Prymnesiales (Haptophyceae).</title>
        <authorList>
            <person name="Hovde B.T."/>
            <person name="Deodato C.R."/>
            <person name="Hunsperger H.M."/>
            <person name="Ryken S.A."/>
            <person name="Yost W."/>
            <person name="Jha R.K."/>
            <person name="Patterson J."/>
            <person name="Monnat R.J. Jr."/>
            <person name="Barlow S.B."/>
            <person name="Starkenburg S.R."/>
            <person name="Cattolico R.A."/>
        </authorList>
    </citation>
    <scope>NUCLEOTIDE SEQUENCE</scope>
    <source>
        <strain evidence="5">CCMP291</strain>
    </source>
</reference>
<evidence type="ECO:0000256" key="1">
    <source>
        <dbReference type="SAM" id="MobiDB-lite"/>
    </source>
</evidence>
<comment type="caution">
    <text evidence="4">The sequence shown here is derived from an EMBL/GenBank/DDBJ whole genome shotgun (WGS) entry which is preliminary data.</text>
</comment>
<proteinExistence type="predicted"/>
<feature type="signal peptide" evidence="3">
    <location>
        <begin position="1"/>
        <end position="15"/>
    </location>
</feature>
<protein>
    <submittedName>
        <fullName evidence="4">Uncharacterized protein</fullName>
    </submittedName>
</protein>
<accession>A0A0M0J4T0</accession>
<keyword evidence="5" id="KW-1185">Reference proteome</keyword>